<evidence type="ECO:0000313" key="2">
    <source>
        <dbReference type="Proteomes" id="UP000237000"/>
    </source>
</evidence>
<dbReference type="Proteomes" id="UP000237000">
    <property type="component" value="Unassembled WGS sequence"/>
</dbReference>
<name>A0A2P5EL81_TREOI</name>
<dbReference type="AlphaFoldDB" id="A0A2P5EL81"/>
<protein>
    <submittedName>
        <fullName evidence="1">Uncharacterized protein</fullName>
    </submittedName>
</protein>
<dbReference type="InParanoid" id="A0A2P5EL81"/>
<gene>
    <name evidence="1" type="ORF">TorRG33x02_178820</name>
</gene>
<proteinExistence type="predicted"/>
<keyword evidence="2" id="KW-1185">Reference proteome</keyword>
<dbReference type="EMBL" id="JXTC01000134">
    <property type="protein sequence ID" value="PON86316.1"/>
    <property type="molecule type" value="Genomic_DNA"/>
</dbReference>
<accession>A0A2P5EL81</accession>
<evidence type="ECO:0000313" key="1">
    <source>
        <dbReference type="EMBL" id="PON86316.1"/>
    </source>
</evidence>
<sequence length="71" mass="7585">MGTRGKNSAAWRSFEVDAEEPGVPEKAFSLDLPSCRRPVCFAQFLGLNLVDGHDSASVCVFKSVGRPKSAG</sequence>
<comment type="caution">
    <text evidence="1">The sequence shown here is derived from an EMBL/GenBank/DDBJ whole genome shotgun (WGS) entry which is preliminary data.</text>
</comment>
<reference evidence="2" key="1">
    <citation type="submission" date="2016-06" db="EMBL/GenBank/DDBJ databases">
        <title>Parallel loss of symbiosis genes in relatives of nitrogen-fixing non-legume Parasponia.</title>
        <authorList>
            <person name="Van Velzen R."/>
            <person name="Holmer R."/>
            <person name="Bu F."/>
            <person name="Rutten L."/>
            <person name="Van Zeijl A."/>
            <person name="Liu W."/>
            <person name="Santuari L."/>
            <person name="Cao Q."/>
            <person name="Sharma T."/>
            <person name="Shen D."/>
            <person name="Roswanjaya Y."/>
            <person name="Wardhani T."/>
            <person name="Kalhor M.S."/>
            <person name="Jansen J."/>
            <person name="Van den Hoogen J."/>
            <person name="Gungor B."/>
            <person name="Hartog M."/>
            <person name="Hontelez J."/>
            <person name="Verver J."/>
            <person name="Yang W.-C."/>
            <person name="Schijlen E."/>
            <person name="Repin R."/>
            <person name="Schilthuizen M."/>
            <person name="Schranz E."/>
            <person name="Heidstra R."/>
            <person name="Miyata K."/>
            <person name="Fedorova E."/>
            <person name="Kohlen W."/>
            <person name="Bisseling T."/>
            <person name="Smit S."/>
            <person name="Geurts R."/>
        </authorList>
    </citation>
    <scope>NUCLEOTIDE SEQUENCE [LARGE SCALE GENOMIC DNA]</scope>
    <source>
        <strain evidence="2">cv. RG33-2</strain>
    </source>
</reference>
<organism evidence="1 2">
    <name type="scientific">Trema orientale</name>
    <name type="common">Charcoal tree</name>
    <name type="synonym">Celtis orientalis</name>
    <dbReference type="NCBI Taxonomy" id="63057"/>
    <lineage>
        <taxon>Eukaryota</taxon>
        <taxon>Viridiplantae</taxon>
        <taxon>Streptophyta</taxon>
        <taxon>Embryophyta</taxon>
        <taxon>Tracheophyta</taxon>
        <taxon>Spermatophyta</taxon>
        <taxon>Magnoliopsida</taxon>
        <taxon>eudicotyledons</taxon>
        <taxon>Gunneridae</taxon>
        <taxon>Pentapetalae</taxon>
        <taxon>rosids</taxon>
        <taxon>fabids</taxon>
        <taxon>Rosales</taxon>
        <taxon>Cannabaceae</taxon>
        <taxon>Trema</taxon>
    </lineage>
</organism>